<sequence length="137" mass="15378">MTTNEIYDLLTDAISRAIPDEWTIARLNVQALSDGQDIEYDGTYLTPAGEEEPLSTDLPDEVTQAVQALFIRRKQEGQPPANYLQIDLSAQGQFTADFSWDQEIQDEDDHFSAGGTARDWIAIRDAKYGPRPEPTDE</sequence>
<evidence type="ECO:0000313" key="2">
    <source>
        <dbReference type="Proteomes" id="UP000290407"/>
    </source>
</evidence>
<dbReference type="Proteomes" id="UP000290407">
    <property type="component" value="Unassembled WGS sequence"/>
</dbReference>
<comment type="caution">
    <text evidence="1">The sequence shown here is derived from an EMBL/GenBank/DDBJ whole genome shotgun (WGS) entry which is preliminary data.</text>
</comment>
<dbReference type="RefSeq" id="WP_129600707.1">
    <property type="nucleotide sequence ID" value="NZ_SBLB01000001.1"/>
</dbReference>
<dbReference type="EMBL" id="SBLB01000001">
    <property type="protein sequence ID" value="RYC71740.1"/>
    <property type="molecule type" value="Genomic_DNA"/>
</dbReference>
<evidence type="ECO:0008006" key="3">
    <source>
        <dbReference type="Google" id="ProtNLM"/>
    </source>
</evidence>
<dbReference type="SUPFAM" id="SSF160424">
    <property type="entry name" value="BH3703-like"/>
    <property type="match status" value="1"/>
</dbReference>
<name>A0A4Q2UV87_9BACT</name>
<dbReference type="Gene3D" id="3.30.500.20">
    <property type="entry name" value="BH3703-like domains"/>
    <property type="match status" value="1"/>
</dbReference>
<dbReference type="InterPro" id="IPR036170">
    <property type="entry name" value="YezG-like_sf"/>
</dbReference>
<accession>A0A4Q2UV87</accession>
<gene>
    <name evidence="1" type="ORF">EQG79_06320</name>
</gene>
<proteinExistence type="predicted"/>
<dbReference type="AlphaFoldDB" id="A0A4Q2UV87"/>
<organism evidence="1 2">
    <name type="scientific">Spirosoma sordidisoli</name>
    <dbReference type="NCBI Taxonomy" id="2502893"/>
    <lineage>
        <taxon>Bacteria</taxon>
        <taxon>Pseudomonadati</taxon>
        <taxon>Bacteroidota</taxon>
        <taxon>Cytophagia</taxon>
        <taxon>Cytophagales</taxon>
        <taxon>Cytophagaceae</taxon>
        <taxon>Spirosoma</taxon>
    </lineage>
</organism>
<reference evidence="1 2" key="1">
    <citation type="submission" date="2019-01" db="EMBL/GenBank/DDBJ databases">
        <title>Spirosoma flava sp. nov., a propanil-degrading bacterium isolated from herbicide-contaminated soil.</title>
        <authorList>
            <person name="Zhang L."/>
            <person name="Jiang J.-D."/>
        </authorList>
    </citation>
    <scope>NUCLEOTIDE SEQUENCE [LARGE SCALE GENOMIC DNA]</scope>
    <source>
        <strain evidence="1 2">TY50</strain>
    </source>
</reference>
<keyword evidence="2" id="KW-1185">Reference proteome</keyword>
<evidence type="ECO:0000313" key="1">
    <source>
        <dbReference type="EMBL" id="RYC71740.1"/>
    </source>
</evidence>
<protein>
    <recommendedName>
        <fullName evidence="3">DUF600 family protein</fullName>
    </recommendedName>
</protein>